<dbReference type="Proteomes" id="UP000315116">
    <property type="component" value="Segment"/>
</dbReference>
<evidence type="ECO:0000313" key="3">
    <source>
        <dbReference type="Proteomes" id="UP000315116"/>
    </source>
</evidence>
<name>A0A1V0S810_CNPV</name>
<evidence type="ECO:0000313" key="2">
    <source>
        <dbReference type="EMBL" id="ARF02760.1"/>
    </source>
</evidence>
<feature type="region of interest" description="Disordered" evidence="1">
    <location>
        <begin position="1"/>
        <end position="31"/>
    </location>
</feature>
<gene>
    <name evidence="2" type="primary">SWPV1-185</name>
</gene>
<feature type="compositionally biased region" description="Polar residues" evidence="1">
    <location>
        <begin position="1"/>
        <end position="10"/>
    </location>
</feature>
<organism evidence="2 3">
    <name type="scientific">Shearwaterpox virus</name>
    <dbReference type="NCBI Taxonomy" id="1974596"/>
    <lineage>
        <taxon>Viruses</taxon>
        <taxon>Varidnaviria</taxon>
        <taxon>Bamfordvirae</taxon>
        <taxon>Nucleocytoviricota</taxon>
        <taxon>Pokkesviricetes</taxon>
        <taxon>Chitovirales</taxon>
        <taxon>Poxviridae</taxon>
        <taxon>Chordopoxvirinae</taxon>
        <taxon>Avipoxvirus</taxon>
        <taxon>Avipoxvirus canarypox</taxon>
        <taxon>Canarypox virus</taxon>
    </lineage>
</organism>
<evidence type="ECO:0000256" key="1">
    <source>
        <dbReference type="SAM" id="MobiDB-lite"/>
    </source>
</evidence>
<accession>A0A1V0S810</accession>
<dbReference type="EMBL" id="KX857216">
    <property type="protein sequence ID" value="ARF02760.1"/>
    <property type="molecule type" value="Genomic_DNA"/>
</dbReference>
<proteinExistence type="predicted"/>
<sequence>MKESKMSITPQKDVLTPSSEKDTRNYDDADSTEDSILTKIKTIMDKNTDNHNNENIKYLINSIMEDVNHPLRNEIDKHLSCRNDLLDMTNDMRIDDKVRNIIQFLIRETALSKMSSCIYNHGVCKLYSSNEVLISKVKEYFIKSLLRDFNNMSGAKISPAAEFKMLEWIIDY</sequence>
<reference evidence="2 3" key="1">
    <citation type="journal article" date="2017" name="BMC Genomics">
        <title>Genomic characterization of two novel pathogenic avipoxviruses isolated from pacific shearwaters (Ardenna spp.).</title>
        <authorList>
            <person name="Sarker S."/>
            <person name="Das S."/>
            <person name="Lavers J.L."/>
            <person name="Hutton I."/>
            <person name="Helbig K."/>
            <person name="Imbery J."/>
            <person name="Upton C."/>
            <person name="Raidal S.R."/>
        </authorList>
    </citation>
    <scope>NUCLEOTIDE SEQUENCE [LARGE SCALE GENOMIC DNA]</scope>
    <source>
        <strain evidence="2 3">SWPV-1</strain>
    </source>
</reference>
<protein>
    <submittedName>
        <fullName evidence="2">SWPV1-185</fullName>
    </submittedName>
</protein>